<evidence type="ECO:0000256" key="1">
    <source>
        <dbReference type="ARBA" id="ARBA00022679"/>
    </source>
</evidence>
<dbReference type="EMBL" id="WRXO01000004">
    <property type="protein sequence ID" value="MVT42089.1"/>
    <property type="molecule type" value="Genomic_DNA"/>
</dbReference>
<dbReference type="Gene3D" id="3.40.50.2000">
    <property type="entry name" value="Glycogen Phosphorylase B"/>
    <property type="match status" value="2"/>
</dbReference>
<evidence type="ECO:0000313" key="5">
    <source>
        <dbReference type="Proteomes" id="UP000468388"/>
    </source>
</evidence>
<keyword evidence="1 4" id="KW-0808">Transferase</keyword>
<evidence type="ECO:0000259" key="2">
    <source>
        <dbReference type="Pfam" id="PF00534"/>
    </source>
</evidence>
<dbReference type="InterPro" id="IPR001296">
    <property type="entry name" value="Glyco_trans_1"/>
</dbReference>
<feature type="domain" description="Glycosyl transferase family 1" evidence="2">
    <location>
        <begin position="222"/>
        <end position="375"/>
    </location>
</feature>
<dbReference type="CDD" id="cd03794">
    <property type="entry name" value="GT4_WbuB-like"/>
    <property type="match status" value="1"/>
</dbReference>
<dbReference type="GO" id="GO:0016757">
    <property type="term" value="F:glycosyltransferase activity"/>
    <property type="evidence" value="ECO:0007669"/>
    <property type="project" value="InterPro"/>
</dbReference>
<dbReference type="RefSeq" id="WP_157300723.1">
    <property type="nucleotide sequence ID" value="NZ_BAAAZB010000005.1"/>
</dbReference>
<reference evidence="4 5" key="1">
    <citation type="submission" date="2019-12" db="EMBL/GenBank/DDBJ databases">
        <title>The draft genomic sequence of strain Chitinophaga oryziterrae JCM 16595.</title>
        <authorList>
            <person name="Zhang X."/>
        </authorList>
    </citation>
    <scope>NUCLEOTIDE SEQUENCE [LARGE SCALE GENOMIC DNA]</scope>
    <source>
        <strain evidence="4 5">JCM 16595</strain>
    </source>
</reference>
<evidence type="ECO:0000313" key="4">
    <source>
        <dbReference type="EMBL" id="MVT42089.1"/>
    </source>
</evidence>
<dbReference type="Proteomes" id="UP000468388">
    <property type="component" value="Unassembled WGS sequence"/>
</dbReference>
<gene>
    <name evidence="4" type="ORF">GO495_15970</name>
</gene>
<dbReference type="InterPro" id="IPR028098">
    <property type="entry name" value="Glyco_trans_4-like_N"/>
</dbReference>
<dbReference type="GO" id="GO:0009103">
    <property type="term" value="P:lipopolysaccharide biosynthetic process"/>
    <property type="evidence" value="ECO:0007669"/>
    <property type="project" value="TreeGrafter"/>
</dbReference>
<dbReference type="Pfam" id="PF13439">
    <property type="entry name" value="Glyco_transf_4"/>
    <property type="match status" value="1"/>
</dbReference>
<feature type="domain" description="Glycosyltransferase subfamily 4-like N-terminal" evidence="3">
    <location>
        <begin position="23"/>
        <end position="209"/>
    </location>
</feature>
<dbReference type="SUPFAM" id="SSF53756">
    <property type="entry name" value="UDP-Glycosyltransferase/glycogen phosphorylase"/>
    <property type="match status" value="1"/>
</dbReference>
<dbReference type="AlphaFoldDB" id="A0A6N8JCU4"/>
<evidence type="ECO:0000259" key="3">
    <source>
        <dbReference type="Pfam" id="PF13439"/>
    </source>
</evidence>
<dbReference type="OrthoDB" id="9811902at2"/>
<sequence length="415" mass="46691">MARILIHSIVFKPDGVSTAYLYADLVSELKKLGHEIVVLTSTPHYNKVATKVETQPLTKRKGGLYYTSTYDGIKVYHIPMVKARGTLRRIVDFVKFHVYAVLIGGAMKNIDIVLSPSPPLTIGIVGYIIAKLKGGKAIYNVQEIYPDFIINQGGVKNRFIINILKAIERFIYDRSVAVVTIDSKFSDIIRPRFKDQNKLSVIPNFVDTQLYIPGKRKNSFSSQYHLDDKFVVAYAGNIGFAQNWNPVIQAARQLAGKPILFLIIGDGNRKEWLKSEINRYSIKNILLLDYQPRELMPEINASADIHTIVMTPELDGDGFPSKIYNIMSSARAAVVSTGANSPLSNLMKKAGYNRTVPLDDNDQYTAAILKAYEERHLLVEEGLKGRQFIVDNYSKEIVAGQYHDLITRFSSNKQI</sequence>
<accession>A0A6N8JCU4</accession>
<proteinExistence type="predicted"/>
<comment type="caution">
    <text evidence="4">The sequence shown here is derived from an EMBL/GenBank/DDBJ whole genome shotgun (WGS) entry which is preliminary data.</text>
</comment>
<keyword evidence="5" id="KW-1185">Reference proteome</keyword>
<protein>
    <submittedName>
        <fullName evidence="4">Glycosyltransferase</fullName>
    </submittedName>
</protein>
<dbReference type="Pfam" id="PF00534">
    <property type="entry name" value="Glycos_transf_1"/>
    <property type="match status" value="1"/>
</dbReference>
<dbReference type="PANTHER" id="PTHR46401">
    <property type="entry name" value="GLYCOSYLTRANSFERASE WBBK-RELATED"/>
    <property type="match status" value="1"/>
</dbReference>
<organism evidence="4 5">
    <name type="scientific">Chitinophaga oryziterrae</name>
    <dbReference type="NCBI Taxonomy" id="1031224"/>
    <lineage>
        <taxon>Bacteria</taxon>
        <taxon>Pseudomonadati</taxon>
        <taxon>Bacteroidota</taxon>
        <taxon>Chitinophagia</taxon>
        <taxon>Chitinophagales</taxon>
        <taxon>Chitinophagaceae</taxon>
        <taxon>Chitinophaga</taxon>
    </lineage>
</organism>
<name>A0A6N8JCU4_9BACT</name>
<dbReference type="PANTHER" id="PTHR46401:SF2">
    <property type="entry name" value="GLYCOSYLTRANSFERASE WBBK-RELATED"/>
    <property type="match status" value="1"/>
</dbReference>